<keyword evidence="7" id="KW-0807">Transducer</keyword>
<dbReference type="PANTHER" id="PTHR24243:SF233">
    <property type="entry name" value="THYROTROPIN-RELEASING HORMONE RECEPTOR"/>
    <property type="match status" value="1"/>
</dbReference>
<dbReference type="GO" id="GO:0004930">
    <property type="term" value="F:G protein-coupled receptor activity"/>
    <property type="evidence" value="ECO:0007669"/>
    <property type="project" value="UniProtKB-KW"/>
</dbReference>
<dbReference type="Proteomes" id="UP001497525">
    <property type="component" value="Unassembled WGS sequence"/>
</dbReference>
<proteinExistence type="predicted"/>
<comment type="caution">
    <text evidence="10">The sequence shown here is derived from an EMBL/GenBank/DDBJ whole genome shotgun (WGS) entry which is preliminary data.</text>
</comment>
<keyword evidence="3 8" id="KW-1133">Transmembrane helix</keyword>
<dbReference type="Pfam" id="PF00001">
    <property type="entry name" value="7tm_1"/>
    <property type="match status" value="1"/>
</dbReference>
<gene>
    <name evidence="10" type="ORF">CDAUBV1_LOCUS14233</name>
</gene>
<dbReference type="InterPro" id="IPR017452">
    <property type="entry name" value="GPCR_Rhodpsn_7TM"/>
</dbReference>
<dbReference type="InterPro" id="IPR000276">
    <property type="entry name" value="GPCR_Rhodpsn"/>
</dbReference>
<dbReference type="PROSITE" id="PS50262">
    <property type="entry name" value="G_PROTEIN_RECEP_F1_2"/>
    <property type="match status" value="1"/>
</dbReference>
<evidence type="ECO:0000256" key="8">
    <source>
        <dbReference type="SAM" id="Phobius"/>
    </source>
</evidence>
<evidence type="ECO:0000256" key="2">
    <source>
        <dbReference type="ARBA" id="ARBA00022692"/>
    </source>
</evidence>
<protein>
    <recommendedName>
        <fullName evidence="9">G-protein coupled receptors family 1 profile domain-containing protein</fullName>
    </recommendedName>
</protein>
<feature type="transmembrane region" description="Helical" evidence="8">
    <location>
        <begin position="125"/>
        <end position="144"/>
    </location>
</feature>
<feature type="domain" description="G-protein coupled receptors family 1 profile" evidence="9">
    <location>
        <begin position="31"/>
        <end position="334"/>
    </location>
</feature>
<dbReference type="PRINTS" id="PR00237">
    <property type="entry name" value="GPCRRHODOPSN"/>
</dbReference>
<sequence>MINETAYTLSQTTRDILFSYSLVIIIVGTIGNVLLLGTLIYKHVKQSQTSVTETNITTPDLCLQPHPTVKHKPPKKGWSLADELLLLLTVSDILCLWVLAVRYSILLSTCYDIRVYNTAVCKIHMYLSMVCTNLANAFLCIFSVQRAICIRWPLANYTWLSRKRLNMCVGVSLVFILLKHVAVFYFFEVLEDEDGLQCESTLLESAVFRAYYNFEFATHVVIGYSILIVANICLCIALHQRGSLQAHSGNELNTLSGERLKTQISDSATGGRNTARIILLFSIFQLITSVPFFVLLELSQLFELDIIPHEYRALTYYICTLAMFTNNAVNFFLLSSISERFRSDTKDFLRYLKTKCVQIM</sequence>
<keyword evidence="4" id="KW-0297">G-protein coupled receptor</keyword>
<dbReference type="AlphaFoldDB" id="A0AAV2TTC8"/>
<evidence type="ECO:0000259" key="9">
    <source>
        <dbReference type="PROSITE" id="PS50262"/>
    </source>
</evidence>
<evidence type="ECO:0000256" key="1">
    <source>
        <dbReference type="ARBA" id="ARBA00004141"/>
    </source>
</evidence>
<evidence type="ECO:0000256" key="6">
    <source>
        <dbReference type="ARBA" id="ARBA00023170"/>
    </source>
</evidence>
<evidence type="ECO:0000256" key="5">
    <source>
        <dbReference type="ARBA" id="ARBA00023136"/>
    </source>
</evidence>
<keyword evidence="2 8" id="KW-0812">Transmembrane</keyword>
<evidence type="ECO:0000256" key="7">
    <source>
        <dbReference type="ARBA" id="ARBA00023224"/>
    </source>
</evidence>
<feature type="transmembrane region" description="Helical" evidence="8">
    <location>
        <begin position="84"/>
        <end position="105"/>
    </location>
</feature>
<keyword evidence="6" id="KW-0675">Receptor</keyword>
<feature type="transmembrane region" description="Helical" evidence="8">
    <location>
        <begin position="216"/>
        <end position="238"/>
    </location>
</feature>
<dbReference type="PANTHER" id="PTHR24243">
    <property type="entry name" value="G-PROTEIN COUPLED RECEPTOR"/>
    <property type="match status" value="1"/>
</dbReference>
<feature type="transmembrane region" description="Helical" evidence="8">
    <location>
        <begin position="20"/>
        <end position="41"/>
    </location>
</feature>
<evidence type="ECO:0000313" key="10">
    <source>
        <dbReference type="EMBL" id="CAL5139196.1"/>
    </source>
</evidence>
<organism evidence="10 11">
    <name type="scientific">Calicophoron daubneyi</name>
    <name type="common">Rumen fluke</name>
    <name type="synonym">Paramphistomum daubneyi</name>
    <dbReference type="NCBI Taxonomy" id="300641"/>
    <lineage>
        <taxon>Eukaryota</taxon>
        <taxon>Metazoa</taxon>
        <taxon>Spiralia</taxon>
        <taxon>Lophotrochozoa</taxon>
        <taxon>Platyhelminthes</taxon>
        <taxon>Trematoda</taxon>
        <taxon>Digenea</taxon>
        <taxon>Plagiorchiida</taxon>
        <taxon>Pronocephalata</taxon>
        <taxon>Paramphistomoidea</taxon>
        <taxon>Paramphistomidae</taxon>
        <taxon>Calicophoron</taxon>
    </lineage>
</organism>
<feature type="transmembrane region" description="Helical" evidence="8">
    <location>
        <begin position="277"/>
        <end position="294"/>
    </location>
</feature>
<keyword evidence="5 8" id="KW-0472">Membrane</keyword>
<dbReference type="SUPFAM" id="SSF81321">
    <property type="entry name" value="Family A G protein-coupled receptor-like"/>
    <property type="match status" value="1"/>
</dbReference>
<name>A0AAV2TTC8_CALDB</name>
<dbReference type="EMBL" id="CAXLJL010000600">
    <property type="protein sequence ID" value="CAL5139196.1"/>
    <property type="molecule type" value="Genomic_DNA"/>
</dbReference>
<evidence type="ECO:0000256" key="4">
    <source>
        <dbReference type="ARBA" id="ARBA00023040"/>
    </source>
</evidence>
<dbReference type="GO" id="GO:0005886">
    <property type="term" value="C:plasma membrane"/>
    <property type="evidence" value="ECO:0007669"/>
    <property type="project" value="TreeGrafter"/>
</dbReference>
<evidence type="ECO:0000256" key="3">
    <source>
        <dbReference type="ARBA" id="ARBA00022989"/>
    </source>
</evidence>
<dbReference type="Gene3D" id="1.20.1070.10">
    <property type="entry name" value="Rhodopsin 7-helix transmembrane proteins"/>
    <property type="match status" value="1"/>
</dbReference>
<feature type="transmembrane region" description="Helical" evidence="8">
    <location>
        <begin position="314"/>
        <end position="334"/>
    </location>
</feature>
<evidence type="ECO:0000313" key="11">
    <source>
        <dbReference type="Proteomes" id="UP001497525"/>
    </source>
</evidence>
<feature type="transmembrane region" description="Helical" evidence="8">
    <location>
        <begin position="165"/>
        <end position="187"/>
    </location>
</feature>
<reference evidence="10" key="1">
    <citation type="submission" date="2024-06" db="EMBL/GenBank/DDBJ databases">
        <authorList>
            <person name="Liu X."/>
            <person name="Lenzi L."/>
            <person name="Haldenby T S."/>
            <person name="Uol C."/>
        </authorList>
    </citation>
    <scope>NUCLEOTIDE SEQUENCE</scope>
</reference>
<comment type="subcellular location">
    <subcellularLocation>
        <location evidence="1">Membrane</location>
        <topology evidence="1">Multi-pass membrane protein</topology>
    </subcellularLocation>
</comment>
<accession>A0AAV2TTC8</accession>